<organism evidence="2 3">
    <name type="scientific">Allosphingosinicella deserti</name>
    <dbReference type="NCBI Taxonomy" id="2116704"/>
    <lineage>
        <taxon>Bacteria</taxon>
        <taxon>Pseudomonadati</taxon>
        <taxon>Pseudomonadota</taxon>
        <taxon>Alphaproteobacteria</taxon>
        <taxon>Sphingomonadales</taxon>
        <taxon>Sphingomonadaceae</taxon>
        <taxon>Allosphingosinicella</taxon>
    </lineage>
</organism>
<keyword evidence="3" id="KW-1185">Reference proteome</keyword>
<feature type="transmembrane region" description="Helical" evidence="1">
    <location>
        <begin position="43"/>
        <end position="69"/>
    </location>
</feature>
<reference evidence="2 3" key="1">
    <citation type="submission" date="2018-03" db="EMBL/GenBank/DDBJ databases">
        <title>The draft genome of Sphingosinicella sp. GL-C-18.</title>
        <authorList>
            <person name="Liu L."/>
            <person name="Li L."/>
            <person name="Liang L."/>
            <person name="Zhang X."/>
            <person name="Wang T."/>
        </authorList>
    </citation>
    <scope>NUCLEOTIDE SEQUENCE [LARGE SCALE GENOMIC DNA]</scope>
    <source>
        <strain evidence="2 3">GL-C-18</strain>
    </source>
</reference>
<accession>A0A2P7QPM3</accession>
<dbReference type="Pfam" id="PF07332">
    <property type="entry name" value="Phage_holin_3_6"/>
    <property type="match status" value="1"/>
</dbReference>
<keyword evidence="1" id="KW-1133">Transmembrane helix</keyword>
<dbReference type="EMBL" id="PXYI01000004">
    <property type="protein sequence ID" value="PSJ39922.1"/>
    <property type="molecule type" value="Genomic_DNA"/>
</dbReference>
<evidence type="ECO:0000313" key="3">
    <source>
        <dbReference type="Proteomes" id="UP000241167"/>
    </source>
</evidence>
<gene>
    <name evidence="2" type="ORF">C7I55_15340</name>
</gene>
<dbReference type="InterPro" id="IPR009937">
    <property type="entry name" value="Phage_holin_3_6"/>
</dbReference>
<comment type="caution">
    <text evidence="2">The sequence shown here is derived from an EMBL/GenBank/DDBJ whole genome shotgun (WGS) entry which is preliminary data.</text>
</comment>
<dbReference type="AlphaFoldDB" id="A0A2P7QPM3"/>
<name>A0A2P7QPM3_9SPHN</name>
<feature type="transmembrane region" description="Helical" evidence="1">
    <location>
        <begin position="75"/>
        <end position="93"/>
    </location>
</feature>
<evidence type="ECO:0000256" key="1">
    <source>
        <dbReference type="SAM" id="Phobius"/>
    </source>
</evidence>
<evidence type="ECO:0000313" key="2">
    <source>
        <dbReference type="EMBL" id="PSJ39922.1"/>
    </source>
</evidence>
<dbReference type="Proteomes" id="UP000241167">
    <property type="component" value="Unassembled WGS sequence"/>
</dbReference>
<proteinExistence type="predicted"/>
<protein>
    <recommendedName>
        <fullName evidence="4">Phage holin family protein</fullName>
    </recommendedName>
</protein>
<evidence type="ECO:0008006" key="4">
    <source>
        <dbReference type="Google" id="ProtNLM"/>
    </source>
</evidence>
<sequence length="120" mass="12249">MSESSIGDLFGRVAEDAKAYARAEIGLYRTIAAHRIAKARNGAIALVAAIFLLNAALIALFVAIVMALAALIGPLLSGLAVFLVVGIIAFVLVRYGAGKLSALAGDAEEKAALSAGEHLS</sequence>
<keyword evidence="1" id="KW-0472">Membrane</keyword>
<keyword evidence="1" id="KW-0812">Transmembrane</keyword>